<accession>A0AAJ2LQP0</accession>
<protein>
    <submittedName>
        <fullName evidence="4">Glycoside hydrolase family 95 protein</fullName>
    </submittedName>
</protein>
<evidence type="ECO:0000259" key="2">
    <source>
        <dbReference type="Pfam" id="PF21307"/>
    </source>
</evidence>
<dbReference type="InterPro" id="IPR027414">
    <property type="entry name" value="GH95_N_dom"/>
</dbReference>
<dbReference type="GO" id="GO:0004560">
    <property type="term" value="F:alpha-L-fucosidase activity"/>
    <property type="evidence" value="ECO:0007669"/>
    <property type="project" value="InterPro"/>
</dbReference>
<dbReference type="PANTHER" id="PTHR31084">
    <property type="entry name" value="ALPHA-L-FUCOSIDASE 2"/>
    <property type="match status" value="1"/>
</dbReference>
<name>A0AAJ2LQP0_9HYPH</name>
<dbReference type="RefSeq" id="WP_310857292.1">
    <property type="nucleotide sequence ID" value="NZ_JAVLSD010000031.1"/>
</dbReference>
<comment type="caution">
    <text evidence="4">The sequence shown here is derived from an EMBL/GenBank/DDBJ whole genome shotgun (WGS) entry which is preliminary data.</text>
</comment>
<dbReference type="SUPFAM" id="SSF48208">
    <property type="entry name" value="Six-hairpin glycosidases"/>
    <property type="match status" value="1"/>
</dbReference>
<evidence type="ECO:0000259" key="1">
    <source>
        <dbReference type="Pfam" id="PF14498"/>
    </source>
</evidence>
<dbReference type="InterPro" id="IPR054363">
    <property type="entry name" value="GH95_cat"/>
</dbReference>
<dbReference type="InterPro" id="IPR008928">
    <property type="entry name" value="6-hairpin_glycosidase_sf"/>
</dbReference>
<feature type="domain" description="Glycosyl hydrolase family 95 catalytic" evidence="3">
    <location>
        <begin position="294"/>
        <end position="717"/>
    </location>
</feature>
<organism evidence="4 5">
    <name type="scientific">Rhizobium hidalgonense</name>
    <dbReference type="NCBI Taxonomy" id="1538159"/>
    <lineage>
        <taxon>Bacteria</taxon>
        <taxon>Pseudomonadati</taxon>
        <taxon>Pseudomonadota</taxon>
        <taxon>Alphaproteobacteria</taxon>
        <taxon>Hyphomicrobiales</taxon>
        <taxon>Rhizobiaceae</taxon>
        <taxon>Rhizobium/Agrobacterium group</taxon>
        <taxon>Rhizobium</taxon>
    </lineage>
</organism>
<dbReference type="PANTHER" id="PTHR31084:SF0">
    <property type="entry name" value="ALPHA-L-FUCOSIDASE 2"/>
    <property type="match status" value="1"/>
</dbReference>
<dbReference type="PIRSF" id="PIRSF007663">
    <property type="entry name" value="UCP007663"/>
    <property type="match status" value="1"/>
</dbReference>
<dbReference type="Pfam" id="PF22124">
    <property type="entry name" value="Glyco_hydro_95_cat"/>
    <property type="match status" value="1"/>
</dbReference>
<dbReference type="Gene3D" id="1.50.10.10">
    <property type="match status" value="1"/>
</dbReference>
<feature type="domain" description="Alpha fucosidase A-like C-terminal" evidence="2">
    <location>
        <begin position="719"/>
        <end position="781"/>
    </location>
</feature>
<evidence type="ECO:0000313" key="4">
    <source>
        <dbReference type="EMBL" id="MDR9777121.1"/>
    </source>
</evidence>
<gene>
    <name evidence="4" type="ORF">RJJ65_31695</name>
</gene>
<dbReference type="AlphaFoldDB" id="A0AAJ2LQP0"/>
<dbReference type="InterPro" id="IPR016518">
    <property type="entry name" value="Alpha-L-fucosidase"/>
</dbReference>
<dbReference type="InterPro" id="IPR049053">
    <property type="entry name" value="AFCA-like_C"/>
</dbReference>
<keyword evidence="4" id="KW-0378">Hydrolase</keyword>
<sequence length="805" mass="89201">MNIQDHVRIAAAAAVLDDDLMPDECHVLRYDRPGRNFNEALPVGNGRLGAMIGGATSRDVVCVNDDRFWAGKEAPAPVAAGPLVLAEVRRRLFAGDISGAEALVEQKLLTEFNQPYLPAADLWIDWNHERVSAYGRRLDLRTATVEVEYETASLGRVRRTCFCSFPDHVLVLNATFENAAGARTILALTAKTRHSKRTDARDLIAIADAPSLVDWPGVDARTRYGENIFYDEEPPLRCCTMLRVIATDVRATSDGSLVVGGSFTILVATSVGHDLKTLENDCRARLHAAERRGYGELLRRHVEAHAMLYGRASLRLESAPEVSGLATDDRLRRQAEIDRDPGLEALLFNFGRYLMISASRPGCRAINLQGIWNDRVQPPWWSNYTLNINLQMNYWPAEPCNLAECHQPLFDFVKALSVAGSSTASIQYGMRGWVAHHQVDGRFQTTPVGVLHGRAYDVPIRYSLWNFGGAWLCQHFWQHFLYGGDVEFLRDTAWPVMRGAAEFYLDWMVELPDGTLTTAPSTSPENSYLLPDGTRHALSVGATMDIVLLREFFSTIADAAEILGLSDDAVVRFARAAVPRLPDIGIGSDGQLMEWSRDLPQAEHPHRHVSHLYGVFPGAQISSETTPDLAAAAARVLIERGDSGTGWSFAWKTALWARLGRPDMAYRNIGHLLNPVEHTVEFEADLGGGLYPNLLAACPPFNIDANFGYTGAVAEMLVQSQSDDIVLLPALPSAWSDGEAGGLRCRGQVEIDMRWKDGVLEELRARSEIGQTRVFRYGDESFELQFDAGDDMRLRRGADRSLSRV</sequence>
<dbReference type="GO" id="GO:0005975">
    <property type="term" value="P:carbohydrate metabolic process"/>
    <property type="evidence" value="ECO:0007669"/>
    <property type="project" value="InterPro"/>
</dbReference>
<feature type="domain" description="Glycosyl hydrolase family 95 N-terminal" evidence="1">
    <location>
        <begin position="28"/>
        <end position="270"/>
    </location>
</feature>
<evidence type="ECO:0000313" key="5">
    <source>
        <dbReference type="Proteomes" id="UP001268610"/>
    </source>
</evidence>
<proteinExistence type="predicted"/>
<dbReference type="InterPro" id="IPR012341">
    <property type="entry name" value="6hp_glycosidase-like_sf"/>
</dbReference>
<reference evidence="4" key="1">
    <citation type="submission" date="2023-04" db="EMBL/GenBank/DDBJ databases">
        <title>Genomic characterization of faba bean (Vicia faba) microsymbionts in Mexican soils.</title>
        <authorList>
            <person name="Rivera Orduna F.N."/>
            <person name="Guevara-Luna J."/>
            <person name="Yan J."/>
            <person name="Arroyo-Herrera I."/>
            <person name="Li Y."/>
            <person name="Vasquez-Murrieta M.S."/>
            <person name="Wang E.T."/>
        </authorList>
    </citation>
    <scope>NUCLEOTIDE SEQUENCE</scope>
    <source>
        <strain evidence="4">CH26</strain>
    </source>
</reference>
<evidence type="ECO:0000259" key="3">
    <source>
        <dbReference type="Pfam" id="PF22124"/>
    </source>
</evidence>
<dbReference type="EMBL" id="JAVLSF010000034">
    <property type="protein sequence ID" value="MDR9777121.1"/>
    <property type="molecule type" value="Genomic_DNA"/>
</dbReference>
<dbReference type="Pfam" id="PF14498">
    <property type="entry name" value="Glyco_hyd_65N_2"/>
    <property type="match status" value="1"/>
</dbReference>
<dbReference type="Pfam" id="PF21307">
    <property type="entry name" value="Glyco_hydro_95_C"/>
    <property type="match status" value="1"/>
</dbReference>
<dbReference type="Proteomes" id="UP001268610">
    <property type="component" value="Unassembled WGS sequence"/>
</dbReference>